<dbReference type="Proteomes" id="UP000811844">
    <property type="component" value="Unassembled WGS sequence"/>
</dbReference>
<proteinExistence type="predicted"/>
<dbReference type="RefSeq" id="WP_153663879.1">
    <property type="nucleotide sequence ID" value="NZ_JAAIKR010000002.1"/>
</dbReference>
<dbReference type="PANTHER" id="PTHR43798">
    <property type="entry name" value="MONOACYLGLYCEROL LIPASE"/>
    <property type="match status" value="1"/>
</dbReference>
<sequence>MLEAKVEALTLPLTQIELAAVRLGDGNKPILLCIHGWLDNLNSFIPLNRELEKLGLLEDYQIICIDLPGHGLSAHRFGHYPLHWVDYIYDLHSIITHLSQYHKDITVIGHSMGGIIACCYNATFPNSLKQLILIEAISPLFESETHIRTRLKKSLEQHLLFNQKTIGARRTINLMTACLARNKLTGLELNWCELITKRNLYRDGDQYYWRSDPRLKLDSLNRMSFEQVEQLMNSTGTPSLLVLGEQGYKQLKSLLPKTEAWFTDLTVAMLPGDHHLHMSHAQQVAIQIRAFTLNQA</sequence>
<protein>
    <submittedName>
        <fullName evidence="2">Alpha/beta hydrolase</fullName>
    </submittedName>
</protein>
<dbReference type="EMBL" id="JAAIKR010000002">
    <property type="protein sequence ID" value="MBR9727089.1"/>
    <property type="molecule type" value="Genomic_DNA"/>
</dbReference>
<accession>A0ABS5HZ77</accession>
<gene>
    <name evidence="2" type="ORF">G3R48_03645</name>
</gene>
<dbReference type="InterPro" id="IPR050266">
    <property type="entry name" value="AB_hydrolase_sf"/>
</dbReference>
<keyword evidence="2" id="KW-0378">Hydrolase</keyword>
<dbReference type="PANTHER" id="PTHR43798:SF33">
    <property type="entry name" value="HYDROLASE, PUTATIVE (AFU_ORTHOLOGUE AFUA_2G14860)-RELATED"/>
    <property type="match status" value="1"/>
</dbReference>
<dbReference type="GO" id="GO:0016787">
    <property type="term" value="F:hydrolase activity"/>
    <property type="evidence" value="ECO:0007669"/>
    <property type="project" value="UniProtKB-KW"/>
</dbReference>
<dbReference type="SUPFAM" id="SSF53474">
    <property type="entry name" value="alpha/beta-Hydrolases"/>
    <property type="match status" value="1"/>
</dbReference>
<feature type="domain" description="AB hydrolase-1" evidence="1">
    <location>
        <begin position="29"/>
        <end position="280"/>
    </location>
</feature>
<dbReference type="Pfam" id="PF00561">
    <property type="entry name" value="Abhydrolase_1"/>
    <property type="match status" value="1"/>
</dbReference>
<comment type="caution">
    <text evidence="2">The sequence shown here is derived from an EMBL/GenBank/DDBJ whole genome shotgun (WGS) entry which is preliminary data.</text>
</comment>
<dbReference type="InterPro" id="IPR000073">
    <property type="entry name" value="AB_hydrolase_1"/>
</dbReference>
<evidence type="ECO:0000259" key="1">
    <source>
        <dbReference type="Pfam" id="PF00561"/>
    </source>
</evidence>
<organism evidence="2 3">
    <name type="scientific">Shewanella intestini</name>
    <dbReference type="NCBI Taxonomy" id="2017544"/>
    <lineage>
        <taxon>Bacteria</taxon>
        <taxon>Pseudomonadati</taxon>
        <taxon>Pseudomonadota</taxon>
        <taxon>Gammaproteobacteria</taxon>
        <taxon>Alteromonadales</taxon>
        <taxon>Shewanellaceae</taxon>
        <taxon>Shewanella</taxon>
    </lineage>
</organism>
<dbReference type="InterPro" id="IPR029058">
    <property type="entry name" value="AB_hydrolase_fold"/>
</dbReference>
<keyword evidence="3" id="KW-1185">Reference proteome</keyword>
<evidence type="ECO:0000313" key="3">
    <source>
        <dbReference type="Proteomes" id="UP000811844"/>
    </source>
</evidence>
<reference evidence="2 3" key="1">
    <citation type="submission" date="2020-02" db="EMBL/GenBank/DDBJ databases">
        <title>Shewanella WXL01 sp. nov., a marine bacterium isolated from green algae in Luhuitou Fringing Reef (Northern South China Sea).</title>
        <authorList>
            <person name="Wang X."/>
        </authorList>
    </citation>
    <scope>NUCLEOTIDE SEQUENCE [LARGE SCALE GENOMIC DNA]</scope>
    <source>
        <strain evidence="2 3">MCCC 1A01895</strain>
    </source>
</reference>
<evidence type="ECO:0000313" key="2">
    <source>
        <dbReference type="EMBL" id="MBR9727089.1"/>
    </source>
</evidence>
<dbReference type="Gene3D" id="3.40.50.1820">
    <property type="entry name" value="alpha/beta hydrolase"/>
    <property type="match status" value="1"/>
</dbReference>
<name>A0ABS5HZ77_9GAMM</name>
<dbReference type="PRINTS" id="PR00111">
    <property type="entry name" value="ABHYDROLASE"/>
</dbReference>